<proteinExistence type="predicted"/>
<accession>A0A098BPT8</accession>
<gene>
    <name evidence="1" type="ORF">RHRU231_550027</name>
</gene>
<dbReference type="OrthoDB" id="4550988at2"/>
<dbReference type="Proteomes" id="UP000042997">
    <property type="component" value="Unassembled WGS sequence"/>
</dbReference>
<dbReference type="Pfam" id="PF19545">
    <property type="entry name" value="DUF6069"/>
    <property type="match status" value="1"/>
</dbReference>
<evidence type="ECO:0000313" key="1">
    <source>
        <dbReference type="EMBL" id="CDZ89741.1"/>
    </source>
</evidence>
<evidence type="ECO:0000313" key="2">
    <source>
        <dbReference type="Proteomes" id="UP000042997"/>
    </source>
</evidence>
<protein>
    <submittedName>
        <fullName evidence="1">Uncharacterized protein</fullName>
    </submittedName>
</protein>
<reference evidence="1 2" key="1">
    <citation type="journal article" date="2014" name="Genome Announc.">
        <title>Draft Genome Sequence of Propane- and Butane-Oxidizing Actinobacterium Rhodococcus ruber IEGM 231.</title>
        <authorList>
            <person name="Ivshina I.B."/>
            <person name="Kuyukina M.S."/>
            <person name="Krivoruchko A.V."/>
            <person name="Barbe V."/>
            <person name="Fischer C."/>
        </authorList>
    </citation>
    <scope>NUCLEOTIDE SEQUENCE [LARGE SCALE GENOMIC DNA]</scope>
</reference>
<dbReference type="AlphaFoldDB" id="A0A098BPT8"/>
<dbReference type="EMBL" id="CCSD01000067">
    <property type="protein sequence ID" value="CDZ89741.1"/>
    <property type="molecule type" value="Genomic_DNA"/>
</dbReference>
<dbReference type="eggNOG" id="ENOG502ZHKD">
    <property type="taxonomic scope" value="Bacteria"/>
</dbReference>
<sequence length="163" mass="16571">MGDVSSSALPEDIMSVVKPLDRTATPTLPAFALSRPMAVLVPVVVALVANIALWLVGLAAGGTFEVTNGDTVESAAPGGVLVMTVVPLTVGMGLAALLSLRWFGIVRVAEVVGAVAALGTIASTIVADFDTPSTITLSLMHVVIAIVVVGGLEAMRNRIAAQR</sequence>
<name>A0A098BPT8_9NOCA</name>
<dbReference type="InterPro" id="IPR045713">
    <property type="entry name" value="DUF6069"/>
</dbReference>
<organism evidence="1 2">
    <name type="scientific">Rhodococcus ruber</name>
    <dbReference type="NCBI Taxonomy" id="1830"/>
    <lineage>
        <taxon>Bacteria</taxon>
        <taxon>Bacillati</taxon>
        <taxon>Actinomycetota</taxon>
        <taxon>Actinomycetes</taxon>
        <taxon>Mycobacteriales</taxon>
        <taxon>Nocardiaceae</taxon>
        <taxon>Rhodococcus</taxon>
    </lineage>
</organism>